<organism evidence="4 5">
    <name type="scientific">Vogesella oryzagri</name>
    <dbReference type="NCBI Taxonomy" id="3160864"/>
    <lineage>
        <taxon>Bacteria</taxon>
        <taxon>Pseudomonadati</taxon>
        <taxon>Pseudomonadota</taxon>
        <taxon>Betaproteobacteria</taxon>
        <taxon>Neisseriales</taxon>
        <taxon>Chromobacteriaceae</taxon>
        <taxon>Vogesella</taxon>
    </lineage>
</organism>
<keyword evidence="1 2" id="KW-0732">Signal</keyword>
<dbReference type="PROSITE" id="PS50983">
    <property type="entry name" value="FE_B12_PBP"/>
    <property type="match status" value="1"/>
</dbReference>
<gene>
    <name evidence="4" type="ORF">ABNW52_11840</name>
</gene>
<dbReference type="InterPro" id="IPR054828">
    <property type="entry name" value="Vit_B12_bind_prot"/>
</dbReference>
<dbReference type="SUPFAM" id="SSF53807">
    <property type="entry name" value="Helical backbone' metal receptor"/>
    <property type="match status" value="1"/>
</dbReference>
<evidence type="ECO:0000259" key="3">
    <source>
        <dbReference type="PROSITE" id="PS50983"/>
    </source>
</evidence>
<evidence type="ECO:0000313" key="4">
    <source>
        <dbReference type="EMBL" id="MEQ6291303.1"/>
    </source>
</evidence>
<feature type="chain" id="PRO_5047339900" evidence="2">
    <location>
        <begin position="19"/>
        <end position="290"/>
    </location>
</feature>
<protein>
    <submittedName>
        <fullName evidence="4">Cobalamin-binding protein</fullName>
    </submittedName>
</protein>
<comment type="caution">
    <text evidence="4">The sequence shown here is derived from an EMBL/GenBank/DDBJ whole genome shotgun (WGS) entry which is preliminary data.</text>
</comment>
<dbReference type="PANTHER" id="PTHR30535">
    <property type="entry name" value="VITAMIN B12-BINDING PROTEIN"/>
    <property type="match status" value="1"/>
</dbReference>
<keyword evidence="5" id="KW-1185">Reference proteome</keyword>
<dbReference type="CDD" id="cd01144">
    <property type="entry name" value="BtuF"/>
    <property type="match status" value="1"/>
</dbReference>
<proteinExistence type="predicted"/>
<evidence type="ECO:0000313" key="5">
    <source>
        <dbReference type="Proteomes" id="UP001433638"/>
    </source>
</evidence>
<evidence type="ECO:0000256" key="1">
    <source>
        <dbReference type="ARBA" id="ARBA00022729"/>
    </source>
</evidence>
<sequence length="290" mass="31076">MRRLLLAAGVLAAWPALAQVSVRDGMGQTVSLPLPAQRIVALTPHLVEDLYAIGAERQLAAAVDYSDYPPAARQLPRVGGYSGISLEAVLRQQPDLVVAWRDGGNGRELARLRELGVPVYISAPVALADVASELRRLGTLTGRVAPAEAAARRYETGLRALQRQHARAAPLRVFVQVGDNPLFTVSSRSFLGSLLTLCGGRNVFADAPLPAPQVSTEAVLAARPQVMLALDATLHARWQRWPQLPAVRERLQFTLAPDPVSRPGPRLLQGAANVCAALNSARRKLGLTPS</sequence>
<dbReference type="EMBL" id="JBEFLD010000005">
    <property type="protein sequence ID" value="MEQ6291303.1"/>
    <property type="molecule type" value="Genomic_DNA"/>
</dbReference>
<name>A0ABV1M560_9NEIS</name>
<reference evidence="4" key="1">
    <citation type="submission" date="2024-06" db="EMBL/GenBank/DDBJ databases">
        <title>Genome sequence of Vogesella sp. MAHUQ-64.</title>
        <authorList>
            <person name="Huq M.A."/>
        </authorList>
    </citation>
    <scope>NUCLEOTIDE SEQUENCE</scope>
    <source>
        <strain evidence="4">MAHUQ-64</strain>
    </source>
</reference>
<dbReference type="PANTHER" id="PTHR30535:SF34">
    <property type="entry name" value="MOLYBDATE-BINDING PROTEIN MOLA"/>
    <property type="match status" value="1"/>
</dbReference>
<feature type="domain" description="Fe/B12 periplasmic-binding" evidence="3">
    <location>
        <begin position="38"/>
        <end position="282"/>
    </location>
</feature>
<accession>A0ABV1M560</accession>
<feature type="signal peptide" evidence="2">
    <location>
        <begin position="1"/>
        <end position="18"/>
    </location>
</feature>
<dbReference type="Proteomes" id="UP001433638">
    <property type="component" value="Unassembled WGS sequence"/>
</dbReference>
<dbReference type="NCBIfam" id="NF038402">
    <property type="entry name" value="TroA_like"/>
    <property type="match status" value="1"/>
</dbReference>
<dbReference type="Gene3D" id="3.40.50.1980">
    <property type="entry name" value="Nitrogenase molybdenum iron protein domain"/>
    <property type="match status" value="2"/>
</dbReference>
<dbReference type="InterPro" id="IPR002491">
    <property type="entry name" value="ABC_transptr_periplasmic_BD"/>
</dbReference>
<dbReference type="InterPro" id="IPR050902">
    <property type="entry name" value="ABC_Transporter_SBP"/>
</dbReference>
<dbReference type="Pfam" id="PF01497">
    <property type="entry name" value="Peripla_BP_2"/>
    <property type="match status" value="1"/>
</dbReference>
<dbReference type="RefSeq" id="WP_349587952.1">
    <property type="nucleotide sequence ID" value="NZ_JBEFLD010000005.1"/>
</dbReference>
<evidence type="ECO:0000256" key="2">
    <source>
        <dbReference type="SAM" id="SignalP"/>
    </source>
</evidence>